<keyword evidence="1" id="KW-0472">Membrane</keyword>
<dbReference type="EMBL" id="BLXT01003746">
    <property type="protein sequence ID" value="GFO05125.1"/>
    <property type="molecule type" value="Genomic_DNA"/>
</dbReference>
<comment type="caution">
    <text evidence="2">The sequence shown here is derived from an EMBL/GenBank/DDBJ whole genome shotgun (WGS) entry which is preliminary data.</text>
</comment>
<name>A0AAV4AAC7_9GAST</name>
<sequence length="85" mass="9499">MTFVAAGVSRYIVSVFSLDFLSTVVLNLALVLQRLICYSSALLLRRHTETSHLSPVDFHTSFGCKSPTTYMNSPFPDRHSLSLFS</sequence>
<keyword evidence="1" id="KW-0812">Transmembrane</keyword>
<dbReference type="Proteomes" id="UP000735302">
    <property type="component" value="Unassembled WGS sequence"/>
</dbReference>
<organism evidence="2 3">
    <name type="scientific">Plakobranchus ocellatus</name>
    <dbReference type="NCBI Taxonomy" id="259542"/>
    <lineage>
        <taxon>Eukaryota</taxon>
        <taxon>Metazoa</taxon>
        <taxon>Spiralia</taxon>
        <taxon>Lophotrochozoa</taxon>
        <taxon>Mollusca</taxon>
        <taxon>Gastropoda</taxon>
        <taxon>Heterobranchia</taxon>
        <taxon>Euthyneura</taxon>
        <taxon>Panpulmonata</taxon>
        <taxon>Sacoglossa</taxon>
        <taxon>Placobranchoidea</taxon>
        <taxon>Plakobranchidae</taxon>
        <taxon>Plakobranchus</taxon>
    </lineage>
</organism>
<keyword evidence="1" id="KW-1133">Transmembrane helix</keyword>
<evidence type="ECO:0000313" key="2">
    <source>
        <dbReference type="EMBL" id="GFO05125.1"/>
    </source>
</evidence>
<gene>
    <name evidence="2" type="ORF">PoB_003163000</name>
</gene>
<accession>A0AAV4AAC7</accession>
<feature type="transmembrane region" description="Helical" evidence="1">
    <location>
        <begin position="20"/>
        <end position="44"/>
    </location>
</feature>
<evidence type="ECO:0000313" key="3">
    <source>
        <dbReference type="Proteomes" id="UP000735302"/>
    </source>
</evidence>
<proteinExistence type="predicted"/>
<evidence type="ECO:0000256" key="1">
    <source>
        <dbReference type="SAM" id="Phobius"/>
    </source>
</evidence>
<dbReference type="AlphaFoldDB" id="A0AAV4AAC7"/>
<keyword evidence="3" id="KW-1185">Reference proteome</keyword>
<protein>
    <submittedName>
        <fullName evidence="2">Uncharacterized protein</fullName>
    </submittedName>
</protein>
<reference evidence="2 3" key="1">
    <citation type="journal article" date="2021" name="Elife">
        <title>Chloroplast acquisition without the gene transfer in kleptoplastic sea slugs, Plakobranchus ocellatus.</title>
        <authorList>
            <person name="Maeda T."/>
            <person name="Takahashi S."/>
            <person name="Yoshida T."/>
            <person name="Shimamura S."/>
            <person name="Takaki Y."/>
            <person name="Nagai Y."/>
            <person name="Toyoda A."/>
            <person name="Suzuki Y."/>
            <person name="Arimoto A."/>
            <person name="Ishii H."/>
            <person name="Satoh N."/>
            <person name="Nishiyama T."/>
            <person name="Hasebe M."/>
            <person name="Maruyama T."/>
            <person name="Minagawa J."/>
            <person name="Obokata J."/>
            <person name="Shigenobu S."/>
        </authorList>
    </citation>
    <scope>NUCLEOTIDE SEQUENCE [LARGE SCALE GENOMIC DNA]</scope>
</reference>